<proteinExistence type="predicted"/>
<reference evidence="2" key="1">
    <citation type="submission" date="2018-08" db="EMBL/GenBank/DDBJ databases">
        <authorList>
            <person name="Zhang J."/>
            <person name="Du Z.-J."/>
        </authorList>
    </citation>
    <scope>NUCLEOTIDE SEQUENCE [LARGE SCALE GENOMIC DNA]</scope>
    <source>
        <strain evidence="2">KCTC 52655</strain>
    </source>
</reference>
<dbReference type="Proteomes" id="UP000256561">
    <property type="component" value="Unassembled WGS sequence"/>
</dbReference>
<accession>A0A3D8MD31</accession>
<dbReference type="EMBL" id="QRHA01000002">
    <property type="protein sequence ID" value="RDV28139.1"/>
    <property type="molecule type" value="Genomic_DNA"/>
</dbReference>
<dbReference type="RefSeq" id="WP_115592097.1">
    <property type="nucleotide sequence ID" value="NZ_QRHA01000002.1"/>
</dbReference>
<dbReference type="InterPro" id="IPR036397">
    <property type="entry name" value="RNaseH_sf"/>
</dbReference>
<dbReference type="Gene3D" id="3.30.420.10">
    <property type="entry name" value="Ribonuclease H-like superfamily/Ribonuclease H"/>
    <property type="match status" value="1"/>
</dbReference>
<dbReference type="GO" id="GO:0003676">
    <property type="term" value="F:nucleic acid binding"/>
    <property type="evidence" value="ECO:0007669"/>
    <property type="project" value="InterPro"/>
</dbReference>
<gene>
    <name evidence="1" type="ORF">DXV75_04030</name>
</gene>
<evidence type="ECO:0000313" key="2">
    <source>
        <dbReference type="Proteomes" id="UP000256561"/>
    </source>
</evidence>
<evidence type="ECO:0000313" key="1">
    <source>
        <dbReference type="EMBL" id="RDV28139.1"/>
    </source>
</evidence>
<sequence>MQRTDSPPTIIDLEASGFGAASYPIEIGVARSDGARFCRLIRPYDDWTHWDTDAEALHGLSRQHLCKYGLPGEEVCRELNSFLGRQTAYSDGWVVDYPWMLKLFAASRVNMTFRFSALEYVLTEAQMTHWKSVKSEICAQLPGHRHRASIDAELIQQTFIRTASVQPVHRSGQRSSI</sequence>
<organism evidence="1 2">
    <name type="scientific">Alteromonas aestuariivivens</name>
    <dbReference type="NCBI Taxonomy" id="1938339"/>
    <lineage>
        <taxon>Bacteria</taxon>
        <taxon>Pseudomonadati</taxon>
        <taxon>Pseudomonadota</taxon>
        <taxon>Gammaproteobacteria</taxon>
        <taxon>Alteromonadales</taxon>
        <taxon>Alteromonadaceae</taxon>
        <taxon>Alteromonas/Salinimonas group</taxon>
        <taxon>Alteromonas</taxon>
    </lineage>
</organism>
<dbReference type="InterPro" id="IPR012337">
    <property type="entry name" value="RNaseH-like_sf"/>
</dbReference>
<keyword evidence="2" id="KW-1185">Reference proteome</keyword>
<evidence type="ECO:0008006" key="3">
    <source>
        <dbReference type="Google" id="ProtNLM"/>
    </source>
</evidence>
<comment type="caution">
    <text evidence="1">The sequence shown here is derived from an EMBL/GenBank/DDBJ whole genome shotgun (WGS) entry which is preliminary data.</text>
</comment>
<protein>
    <recommendedName>
        <fullName evidence="3">Exonuclease domain-containing protein</fullName>
    </recommendedName>
</protein>
<dbReference type="SUPFAM" id="SSF53098">
    <property type="entry name" value="Ribonuclease H-like"/>
    <property type="match status" value="1"/>
</dbReference>
<name>A0A3D8MD31_9ALTE</name>
<dbReference type="OrthoDB" id="5705783at2"/>
<dbReference type="AlphaFoldDB" id="A0A3D8MD31"/>